<organism evidence="2 3">
    <name type="scientific">Candidatus Spechtbacteria bacterium RIFCSPLOWO2_01_FULL_43_12</name>
    <dbReference type="NCBI Taxonomy" id="1802162"/>
    <lineage>
        <taxon>Bacteria</taxon>
        <taxon>Candidatus Spechtiibacteriota</taxon>
    </lineage>
</organism>
<gene>
    <name evidence="2" type="ORF">A2919_00725</name>
</gene>
<dbReference type="CDD" id="cd24007">
    <property type="entry name" value="ASKHA_NBD_eukNAGK-like"/>
    <property type="match status" value="1"/>
</dbReference>
<feature type="domain" description="ATPase BadF/BadG/BcrA/BcrD type" evidence="1">
    <location>
        <begin position="5"/>
        <end position="295"/>
    </location>
</feature>
<dbReference type="AlphaFoldDB" id="A0A1G2HF46"/>
<name>A0A1G2HF46_9BACT</name>
<proteinExistence type="predicted"/>
<dbReference type="Proteomes" id="UP000178835">
    <property type="component" value="Unassembled WGS sequence"/>
</dbReference>
<dbReference type="Gene3D" id="3.30.420.40">
    <property type="match status" value="2"/>
</dbReference>
<comment type="caution">
    <text evidence="2">The sequence shown here is derived from an EMBL/GenBank/DDBJ whole genome shotgun (WGS) entry which is preliminary data.</text>
</comment>
<dbReference type="Pfam" id="PF01869">
    <property type="entry name" value="BcrAD_BadFG"/>
    <property type="match status" value="1"/>
</dbReference>
<accession>A0A1G2HF46</accession>
<dbReference type="InterPro" id="IPR043129">
    <property type="entry name" value="ATPase_NBD"/>
</dbReference>
<dbReference type="PANTHER" id="PTHR43190:SF3">
    <property type="entry name" value="N-ACETYL-D-GLUCOSAMINE KINASE"/>
    <property type="match status" value="1"/>
</dbReference>
<reference evidence="2 3" key="1">
    <citation type="journal article" date="2016" name="Nat. Commun.">
        <title>Thousands of microbial genomes shed light on interconnected biogeochemical processes in an aquifer system.</title>
        <authorList>
            <person name="Anantharaman K."/>
            <person name="Brown C.T."/>
            <person name="Hug L.A."/>
            <person name="Sharon I."/>
            <person name="Castelle C.J."/>
            <person name="Probst A.J."/>
            <person name="Thomas B.C."/>
            <person name="Singh A."/>
            <person name="Wilkins M.J."/>
            <person name="Karaoz U."/>
            <person name="Brodie E.L."/>
            <person name="Williams K.H."/>
            <person name="Hubbard S.S."/>
            <person name="Banfield J.F."/>
        </authorList>
    </citation>
    <scope>NUCLEOTIDE SEQUENCE [LARGE SCALE GENOMIC DNA]</scope>
</reference>
<protein>
    <recommendedName>
        <fullName evidence="1">ATPase BadF/BadG/BcrA/BcrD type domain-containing protein</fullName>
    </recommendedName>
</protein>
<dbReference type="EMBL" id="MHOH01000009">
    <property type="protein sequence ID" value="OGZ61009.1"/>
    <property type="molecule type" value="Genomic_DNA"/>
</dbReference>
<dbReference type="InterPro" id="IPR002731">
    <property type="entry name" value="ATPase_BadF"/>
</dbReference>
<dbReference type="PANTHER" id="PTHR43190">
    <property type="entry name" value="N-ACETYL-D-GLUCOSAMINE KINASE"/>
    <property type="match status" value="1"/>
</dbReference>
<dbReference type="SUPFAM" id="SSF53067">
    <property type="entry name" value="Actin-like ATPase domain"/>
    <property type="match status" value="2"/>
</dbReference>
<evidence type="ECO:0000313" key="2">
    <source>
        <dbReference type="EMBL" id="OGZ61009.1"/>
    </source>
</evidence>
<evidence type="ECO:0000313" key="3">
    <source>
        <dbReference type="Proteomes" id="UP000178835"/>
    </source>
</evidence>
<sequence length="304" mass="32743">MKYILGVDAGSTKTAAAIADETGKIIGRGNSGPANIHQPDSKKNLKKAIDNALADAGIKAGKFASACFGVAGTDTPKSLKKAKDLVSKIISAENLQVYNDTMLVRPACSDKKYGISVVAGTGSNFYGIDSKGREERVGGLDYLLADEGSAYRIGQQGMNAAVKSYDTRGEKTMIENLLLEKFKVKSIRELANVVYDKNFGKYEIASIAQVVDYAYSQGDAVAKSILSEAAYEIALAINTLITKLELEKEDPSKWDIVATGGEFMSPYPFEEKVREKILANKNNFMVCKTEPVDGAIKLALEGIK</sequence>
<evidence type="ECO:0000259" key="1">
    <source>
        <dbReference type="Pfam" id="PF01869"/>
    </source>
</evidence>
<dbReference type="InterPro" id="IPR052519">
    <property type="entry name" value="Euk-type_GlcNAc_Kinase"/>
</dbReference>